<accession>A0A0F3NGD0</accession>
<proteinExistence type="predicted"/>
<evidence type="ECO:0000313" key="1">
    <source>
        <dbReference type="EMBL" id="KJV66836.1"/>
    </source>
</evidence>
<dbReference type="EMBL" id="LANW01000001">
    <property type="protein sequence ID" value="KJV66836.1"/>
    <property type="molecule type" value="Genomic_DNA"/>
</dbReference>
<dbReference type="AlphaFoldDB" id="A0A0F3NGD0"/>
<dbReference type="PATRIC" id="fig|1359153.3.peg.662"/>
<gene>
    <name evidence="1" type="ORF">APHNP_0650</name>
</gene>
<reference evidence="1 2" key="1">
    <citation type="submission" date="2015-01" db="EMBL/GenBank/DDBJ databases">
        <title>Genome Sequencing of Rickettsiales.</title>
        <authorList>
            <person name="Daugherty S.C."/>
            <person name="Su Q."/>
            <person name="Abolude K."/>
            <person name="Beier-Sexton M."/>
            <person name="Carlyon J.A."/>
            <person name="Carter R."/>
            <person name="Day N.P."/>
            <person name="Dumler S.J."/>
            <person name="Dyachenko V."/>
            <person name="Godinez A."/>
            <person name="Kurtti T.J."/>
            <person name="Lichay M."/>
            <person name="Mullins K.E."/>
            <person name="Ott S."/>
            <person name="Pappas-Brown V."/>
            <person name="Paris D.H."/>
            <person name="Patel P."/>
            <person name="Richards A.L."/>
            <person name="Sadzewicz L."/>
            <person name="Sears K."/>
            <person name="Seidman D."/>
            <person name="Sengamalay N."/>
            <person name="Stenos J."/>
            <person name="Tallon L.J."/>
            <person name="Vincent G."/>
            <person name="Fraser C.M."/>
            <person name="Munderloh U."/>
            <person name="Dunning-Hotopp J.C."/>
        </authorList>
    </citation>
    <scope>NUCLEOTIDE SEQUENCE [LARGE SCALE GENOMIC DNA]</scope>
    <source>
        <strain evidence="1 2">ApNP</strain>
    </source>
</reference>
<name>A0A0F3NGD0_ANAPH</name>
<protein>
    <submittedName>
        <fullName evidence="1">Uncharacterized protein</fullName>
    </submittedName>
</protein>
<sequence>MGILSSISETEGYPYNTVLKLYHRGITSQYLKITSIPKVQAITEVEETALISTTSPPSIVLASNPATMVFSSGVSSWIKSLATASALLLGAPSLIPAPPVVP</sequence>
<evidence type="ECO:0000313" key="2">
    <source>
        <dbReference type="Proteomes" id="UP000033385"/>
    </source>
</evidence>
<organism evidence="1 2">
    <name type="scientific">Anaplasma phagocytophilum str. ApNP</name>
    <dbReference type="NCBI Taxonomy" id="1359153"/>
    <lineage>
        <taxon>Bacteria</taxon>
        <taxon>Pseudomonadati</taxon>
        <taxon>Pseudomonadota</taxon>
        <taxon>Alphaproteobacteria</taxon>
        <taxon>Rickettsiales</taxon>
        <taxon>Anaplasmataceae</taxon>
        <taxon>Anaplasma</taxon>
        <taxon>phagocytophilum group</taxon>
    </lineage>
</organism>
<comment type="caution">
    <text evidence="1">The sequence shown here is derived from an EMBL/GenBank/DDBJ whole genome shotgun (WGS) entry which is preliminary data.</text>
</comment>
<dbReference type="Proteomes" id="UP000033385">
    <property type="component" value="Unassembled WGS sequence"/>
</dbReference>